<dbReference type="EMBL" id="JBFAIH010000015">
    <property type="protein sequence ID" value="MEV0365728.1"/>
    <property type="molecule type" value="Genomic_DNA"/>
</dbReference>
<protein>
    <submittedName>
        <fullName evidence="2">Uncharacterized protein</fullName>
    </submittedName>
</protein>
<keyword evidence="3" id="KW-1185">Reference proteome</keyword>
<dbReference type="Proteomes" id="UP001551658">
    <property type="component" value="Unassembled WGS sequence"/>
</dbReference>
<evidence type="ECO:0000313" key="2">
    <source>
        <dbReference type="EMBL" id="MEV0365728.1"/>
    </source>
</evidence>
<evidence type="ECO:0000256" key="1">
    <source>
        <dbReference type="SAM" id="MobiDB-lite"/>
    </source>
</evidence>
<sequence>MERSGTAYVSGGRHDGYRRPPVHDELDGLLDDLDARIAAADPASTALTTLPADPH</sequence>
<comment type="caution">
    <text evidence="2">The sequence shown here is derived from an EMBL/GenBank/DDBJ whole genome shotgun (WGS) entry which is preliminary data.</text>
</comment>
<organism evidence="2 3">
    <name type="scientific">Nocardia fusca</name>
    <dbReference type="NCBI Taxonomy" id="941183"/>
    <lineage>
        <taxon>Bacteria</taxon>
        <taxon>Bacillati</taxon>
        <taxon>Actinomycetota</taxon>
        <taxon>Actinomycetes</taxon>
        <taxon>Mycobacteriales</taxon>
        <taxon>Nocardiaceae</taxon>
        <taxon>Nocardia</taxon>
    </lineage>
</organism>
<feature type="region of interest" description="Disordered" evidence="1">
    <location>
        <begin position="1"/>
        <end position="23"/>
    </location>
</feature>
<proteinExistence type="predicted"/>
<feature type="compositionally biased region" description="Basic and acidic residues" evidence="1">
    <location>
        <begin position="12"/>
        <end position="23"/>
    </location>
</feature>
<gene>
    <name evidence="2" type="ORF">AB0H72_23820</name>
</gene>
<evidence type="ECO:0000313" key="3">
    <source>
        <dbReference type="Proteomes" id="UP001551658"/>
    </source>
</evidence>
<dbReference type="RefSeq" id="WP_357982555.1">
    <property type="nucleotide sequence ID" value="NZ_JBFAIH010000015.1"/>
</dbReference>
<accession>A0ABV3FDW4</accession>
<name>A0ABV3FDW4_9NOCA</name>
<reference evidence="2 3" key="1">
    <citation type="submission" date="2024-06" db="EMBL/GenBank/DDBJ databases">
        <title>The Natural Products Discovery Center: Release of the First 8490 Sequenced Strains for Exploring Actinobacteria Biosynthetic Diversity.</title>
        <authorList>
            <person name="Kalkreuter E."/>
            <person name="Kautsar S.A."/>
            <person name="Yang D."/>
            <person name="Bader C.D."/>
            <person name="Teijaro C.N."/>
            <person name="Fluegel L."/>
            <person name="Davis C.M."/>
            <person name="Simpson J.R."/>
            <person name="Lauterbach L."/>
            <person name="Steele A.D."/>
            <person name="Gui C."/>
            <person name="Meng S."/>
            <person name="Li G."/>
            <person name="Viehrig K."/>
            <person name="Ye F."/>
            <person name="Su P."/>
            <person name="Kiefer A.F."/>
            <person name="Nichols A."/>
            <person name="Cepeda A.J."/>
            <person name="Yan W."/>
            <person name="Fan B."/>
            <person name="Jiang Y."/>
            <person name="Adhikari A."/>
            <person name="Zheng C.-J."/>
            <person name="Schuster L."/>
            <person name="Cowan T.M."/>
            <person name="Smanski M.J."/>
            <person name="Chevrette M.G."/>
            <person name="De Carvalho L.P.S."/>
            <person name="Shen B."/>
        </authorList>
    </citation>
    <scope>NUCLEOTIDE SEQUENCE [LARGE SCALE GENOMIC DNA]</scope>
    <source>
        <strain evidence="2 3">NPDC050671</strain>
    </source>
</reference>